<gene>
    <name evidence="8 10" type="primary">argA</name>
    <name evidence="10" type="ORF">O1D97_04030</name>
</gene>
<evidence type="ECO:0000256" key="2">
    <source>
        <dbReference type="ARBA" id="ARBA00009145"/>
    </source>
</evidence>
<dbReference type="SUPFAM" id="SSF53633">
    <property type="entry name" value="Carbamate kinase-like"/>
    <property type="match status" value="1"/>
</dbReference>
<name>A0ABT4JR28_9GAMM</name>
<dbReference type="Proteomes" id="UP001149719">
    <property type="component" value="Unassembled WGS sequence"/>
</dbReference>
<keyword evidence="3 8" id="KW-0055">Arginine biosynthesis</keyword>
<protein>
    <recommendedName>
        <fullName evidence="8">Amino-acid acetyltransferase</fullName>
        <ecNumber evidence="8">2.3.1.1</ecNumber>
    </recommendedName>
    <alternativeName>
        <fullName evidence="8">N-acetylglutamate synthase</fullName>
        <shortName evidence="8">AGS</shortName>
        <shortName evidence="8">NAGS</shortName>
    </alternativeName>
</protein>
<dbReference type="InterPro" id="IPR010167">
    <property type="entry name" value="NH2A_AcTrfase"/>
</dbReference>
<dbReference type="EMBL" id="JAPUBN010000011">
    <property type="protein sequence ID" value="MCZ2720831.1"/>
    <property type="molecule type" value="Genomic_DNA"/>
</dbReference>
<dbReference type="NCBIfam" id="NF003641">
    <property type="entry name" value="PRK05279.1"/>
    <property type="match status" value="1"/>
</dbReference>
<keyword evidence="8" id="KW-0963">Cytoplasm</keyword>
<proteinExistence type="inferred from homology"/>
<keyword evidence="11" id="KW-1185">Reference proteome</keyword>
<dbReference type="PANTHER" id="PTHR30602:SF12">
    <property type="entry name" value="AMINO-ACID ACETYLTRANSFERASE NAGS1, CHLOROPLASTIC-RELATED"/>
    <property type="match status" value="1"/>
</dbReference>
<comment type="pathway">
    <text evidence="1 8">Amino-acid biosynthesis; L-arginine biosynthesis; N(2)-acetyl-L-ornithine from L-glutamate: step 1/4.</text>
</comment>
<sequence length="441" mass="49086">MGEEQQSDLNYVDWFRHSSPYINSHRDKTFVIFIPGEAVECHLFPNIISDLALMDSLGVRLVLVQGARPQINRVLKNRHLNSEMHSGFRITPQDHLLDIIQASAGVRVQLEAQLSMGLSNTPMAGARLKVCSGNYVIARPLGVVDGIDFGHSGEVRRIDREAIFRLLEDDNMVLLPHLGFSPTGEVFNLKGEDVATQAAIQLKADKLIMFNEEEGILNSEEQLLSELLARDAQELVDEMDDQDSTKAALKACVDAVRAGVPRAHLISYNENGGLIRELFTREGAGTMVDEDSYEQLRPASIDDVGGMMALLAPLEEKGVLVRRSRELLENEIERFIVVERDGAIVACAALYPFEEELSGELACLAVSPAYRGSNRGERLLKGIELAARKQGLSTLFLLTTRTAHWFIERGFIAGSVSHLPVKKQALYNFQRNSKIFIKHLR</sequence>
<dbReference type="Pfam" id="PF00696">
    <property type="entry name" value="AA_kinase"/>
    <property type="match status" value="1"/>
</dbReference>
<evidence type="ECO:0000256" key="1">
    <source>
        <dbReference type="ARBA" id="ARBA00004925"/>
    </source>
</evidence>
<evidence type="ECO:0000256" key="5">
    <source>
        <dbReference type="ARBA" id="ARBA00022679"/>
    </source>
</evidence>
<feature type="domain" description="N-acetyltransferase" evidence="9">
    <location>
        <begin position="294"/>
        <end position="433"/>
    </location>
</feature>
<dbReference type="Gene3D" id="3.40.1160.10">
    <property type="entry name" value="Acetylglutamate kinase-like"/>
    <property type="match status" value="1"/>
</dbReference>
<dbReference type="SUPFAM" id="SSF55729">
    <property type="entry name" value="Acyl-CoA N-acyltransferases (Nat)"/>
    <property type="match status" value="1"/>
</dbReference>
<dbReference type="InterPro" id="IPR016181">
    <property type="entry name" value="Acyl_CoA_acyltransferase"/>
</dbReference>
<evidence type="ECO:0000256" key="7">
    <source>
        <dbReference type="ARBA" id="ARBA00048372"/>
    </source>
</evidence>
<evidence type="ECO:0000259" key="9">
    <source>
        <dbReference type="PROSITE" id="PS51186"/>
    </source>
</evidence>
<comment type="subcellular location">
    <subcellularLocation>
        <location evidence="8">Cytoplasm</location>
    </subcellularLocation>
</comment>
<evidence type="ECO:0000256" key="6">
    <source>
        <dbReference type="ARBA" id="ARBA00023315"/>
    </source>
</evidence>
<evidence type="ECO:0000313" key="11">
    <source>
        <dbReference type="Proteomes" id="UP001149719"/>
    </source>
</evidence>
<comment type="catalytic activity">
    <reaction evidence="7 8">
        <text>L-glutamate + acetyl-CoA = N-acetyl-L-glutamate + CoA + H(+)</text>
        <dbReference type="Rhea" id="RHEA:24292"/>
        <dbReference type="ChEBI" id="CHEBI:15378"/>
        <dbReference type="ChEBI" id="CHEBI:29985"/>
        <dbReference type="ChEBI" id="CHEBI:44337"/>
        <dbReference type="ChEBI" id="CHEBI:57287"/>
        <dbReference type="ChEBI" id="CHEBI:57288"/>
        <dbReference type="EC" id="2.3.1.1"/>
    </reaction>
</comment>
<dbReference type="PANTHER" id="PTHR30602">
    <property type="entry name" value="AMINO-ACID ACETYLTRANSFERASE"/>
    <property type="match status" value="1"/>
</dbReference>
<accession>A0ABT4JR28</accession>
<keyword evidence="4 8" id="KW-0028">Amino-acid biosynthesis</keyword>
<dbReference type="EC" id="2.3.1.1" evidence="8"/>
<keyword evidence="5 8" id="KW-0808">Transferase</keyword>
<dbReference type="Pfam" id="PF13508">
    <property type="entry name" value="Acetyltransf_7"/>
    <property type="match status" value="1"/>
</dbReference>
<comment type="miscellaneous">
    <text evidence="8">In bacteria which possess the bifunctional enzyme ornithine acetyltransferase/N-acetylglutamate synthase (ArgJ), ArgA fulfills an anaplerotic role.</text>
</comment>
<dbReference type="HAMAP" id="MF_01105">
    <property type="entry name" value="N_acetyl_glu_synth"/>
    <property type="match status" value="1"/>
</dbReference>
<comment type="caution">
    <text evidence="10">The sequence shown here is derived from an EMBL/GenBank/DDBJ whole genome shotgun (WGS) entry which is preliminary data.</text>
</comment>
<comment type="similarity">
    <text evidence="2 8">Belongs to the acetyltransferase family. ArgA subfamily.</text>
</comment>
<dbReference type="GO" id="GO:0016746">
    <property type="term" value="F:acyltransferase activity"/>
    <property type="evidence" value="ECO:0007669"/>
    <property type="project" value="UniProtKB-KW"/>
</dbReference>
<dbReference type="NCBIfam" id="TIGR01890">
    <property type="entry name" value="N-Ac-Glu-synth"/>
    <property type="match status" value="1"/>
</dbReference>
<dbReference type="InterPro" id="IPR000182">
    <property type="entry name" value="GNAT_dom"/>
</dbReference>
<reference evidence="10" key="1">
    <citation type="submission" date="2022-12" db="EMBL/GenBank/DDBJ databases">
        <title>Marinomonas 15G1-11 sp. nov, isolated from marine algae.</title>
        <authorList>
            <person name="Butt M."/>
            <person name="Choi D.G."/>
            <person name="Kim J.M."/>
            <person name="Lee J.K."/>
            <person name="Baek J.H."/>
            <person name="Jeon C.O."/>
        </authorList>
    </citation>
    <scope>NUCLEOTIDE SEQUENCE</scope>
    <source>
        <strain evidence="10">15G1-11</strain>
    </source>
</reference>
<dbReference type="InterPro" id="IPR001048">
    <property type="entry name" value="Asp/Glu/Uridylate_kinase"/>
</dbReference>
<evidence type="ECO:0000256" key="8">
    <source>
        <dbReference type="HAMAP-Rule" id="MF_01105"/>
    </source>
</evidence>
<dbReference type="PIRSF" id="PIRSF000423">
    <property type="entry name" value="ArgA"/>
    <property type="match status" value="1"/>
</dbReference>
<evidence type="ECO:0000256" key="3">
    <source>
        <dbReference type="ARBA" id="ARBA00022571"/>
    </source>
</evidence>
<dbReference type="CDD" id="cd04301">
    <property type="entry name" value="NAT_SF"/>
    <property type="match status" value="1"/>
</dbReference>
<evidence type="ECO:0000313" key="10">
    <source>
        <dbReference type="EMBL" id="MCZ2720831.1"/>
    </source>
</evidence>
<evidence type="ECO:0000256" key="4">
    <source>
        <dbReference type="ARBA" id="ARBA00022605"/>
    </source>
</evidence>
<dbReference type="PROSITE" id="PS51186">
    <property type="entry name" value="GNAT"/>
    <property type="match status" value="1"/>
</dbReference>
<dbReference type="CDD" id="cd04237">
    <property type="entry name" value="AAK_NAGS-ABP"/>
    <property type="match status" value="1"/>
</dbReference>
<organism evidence="10 11">
    <name type="scientific">Marinomonas phaeophyticola</name>
    <dbReference type="NCBI Taxonomy" id="3004091"/>
    <lineage>
        <taxon>Bacteria</taxon>
        <taxon>Pseudomonadati</taxon>
        <taxon>Pseudomonadota</taxon>
        <taxon>Gammaproteobacteria</taxon>
        <taxon>Oceanospirillales</taxon>
        <taxon>Oceanospirillaceae</taxon>
        <taxon>Marinomonas</taxon>
    </lineage>
</organism>
<dbReference type="Gene3D" id="3.40.630.30">
    <property type="match status" value="1"/>
</dbReference>
<dbReference type="InterPro" id="IPR033719">
    <property type="entry name" value="NAGS_kin"/>
</dbReference>
<dbReference type="InterPro" id="IPR036393">
    <property type="entry name" value="AceGlu_kinase-like_sf"/>
</dbReference>
<dbReference type="RefSeq" id="WP_269123029.1">
    <property type="nucleotide sequence ID" value="NZ_JAPUBN010000011.1"/>
</dbReference>
<keyword evidence="6 8" id="KW-0012">Acyltransferase</keyword>